<name>X1CEI0_9ZZZZ</name>
<dbReference type="AlphaFoldDB" id="X1CEI0"/>
<comment type="caution">
    <text evidence="1">The sequence shown here is derived from an EMBL/GenBank/DDBJ whole genome shotgun (WGS) entry which is preliminary data.</text>
</comment>
<protein>
    <submittedName>
        <fullName evidence="1">Uncharacterized protein</fullName>
    </submittedName>
</protein>
<organism evidence="1">
    <name type="scientific">marine sediment metagenome</name>
    <dbReference type="NCBI Taxonomy" id="412755"/>
    <lineage>
        <taxon>unclassified sequences</taxon>
        <taxon>metagenomes</taxon>
        <taxon>ecological metagenomes</taxon>
    </lineage>
</organism>
<feature type="non-terminal residue" evidence="1">
    <location>
        <position position="1"/>
    </location>
</feature>
<reference evidence="1" key="1">
    <citation type="journal article" date="2014" name="Front. Microbiol.">
        <title>High frequency of phylogenetically diverse reductive dehalogenase-homologous genes in deep subseafloor sedimentary metagenomes.</title>
        <authorList>
            <person name="Kawai M."/>
            <person name="Futagami T."/>
            <person name="Toyoda A."/>
            <person name="Takaki Y."/>
            <person name="Nishi S."/>
            <person name="Hori S."/>
            <person name="Arai W."/>
            <person name="Tsubouchi T."/>
            <person name="Morono Y."/>
            <person name="Uchiyama I."/>
            <person name="Ito T."/>
            <person name="Fujiyama A."/>
            <person name="Inagaki F."/>
            <person name="Takami H."/>
        </authorList>
    </citation>
    <scope>NUCLEOTIDE SEQUENCE</scope>
    <source>
        <strain evidence="1">Expedition CK06-06</strain>
    </source>
</reference>
<accession>X1CEI0</accession>
<gene>
    <name evidence="1" type="ORF">S01H4_44877</name>
</gene>
<proteinExistence type="predicted"/>
<evidence type="ECO:0000313" key="1">
    <source>
        <dbReference type="EMBL" id="GAG94673.1"/>
    </source>
</evidence>
<dbReference type="EMBL" id="BART01024931">
    <property type="protein sequence ID" value="GAG94673.1"/>
    <property type="molecule type" value="Genomic_DNA"/>
</dbReference>
<sequence length="41" mass="4914">LFYAEIPTIKVGDYANFRIAAKNVKGFKNMNEIFFWNVWKE</sequence>